<evidence type="ECO:0000256" key="5">
    <source>
        <dbReference type="ARBA" id="ARBA00022692"/>
    </source>
</evidence>
<keyword evidence="15" id="KW-1185">Reference proteome</keyword>
<evidence type="ECO:0000256" key="3">
    <source>
        <dbReference type="ARBA" id="ARBA00009836"/>
    </source>
</evidence>
<evidence type="ECO:0000256" key="8">
    <source>
        <dbReference type="ARBA" id="ARBA00023027"/>
    </source>
</evidence>
<feature type="compositionally biased region" description="Polar residues" evidence="12">
    <location>
        <begin position="98"/>
        <end position="125"/>
    </location>
</feature>
<keyword evidence="5 11" id="KW-0812">Transmembrane</keyword>
<evidence type="ECO:0000256" key="9">
    <source>
        <dbReference type="ARBA" id="ARBA00023136"/>
    </source>
</evidence>
<comment type="catalytic activity">
    <reaction evidence="11">
        <text>(5Z,8Z,11Z,14Z)-eicosatetraenoyl-CoA + H2O = S-(5Z,8Z,11Z,14Z-eicosatetraenoyl)-4'-phosphopantetheine + adenosine 3',5'-bisphosphate + 2 H(+)</text>
        <dbReference type="Rhea" id="RHEA:65568"/>
        <dbReference type="ChEBI" id="CHEBI:15377"/>
        <dbReference type="ChEBI" id="CHEBI:15378"/>
        <dbReference type="ChEBI" id="CHEBI:57368"/>
        <dbReference type="ChEBI" id="CHEBI:58343"/>
        <dbReference type="ChEBI" id="CHEBI:156554"/>
    </reaction>
</comment>
<comment type="function">
    <text evidence="1">Catalyzes the last step of tRNA splicing, the transfer of the splice junction 2'-phosphate from ligated tRNA to NAD to produce ADP-ribose 1''-2'' cyclic phosphate.</text>
</comment>
<keyword evidence="11" id="KW-0378">Hydrolase</keyword>
<feature type="region of interest" description="Disordered" evidence="12">
    <location>
        <begin position="1"/>
        <end position="29"/>
    </location>
</feature>
<keyword evidence="8" id="KW-0520">NAD</keyword>
<feature type="region of interest" description="Disordered" evidence="12">
    <location>
        <begin position="222"/>
        <end position="242"/>
    </location>
</feature>
<feature type="compositionally biased region" description="Low complexity" evidence="12">
    <location>
        <begin position="126"/>
        <end position="144"/>
    </location>
</feature>
<comment type="similarity">
    <text evidence="3">Belongs to the KptA/TPT1 family.</text>
</comment>
<comment type="caution">
    <text evidence="14">The sequence shown here is derived from an EMBL/GenBank/DDBJ whole genome shotgun (WGS) entry which is preliminary data.</text>
</comment>
<dbReference type="Gene3D" id="1.10.10.970">
    <property type="entry name" value="RNA 2'-phosphotransferase, Tpt1/KptA family, N-terminal domain"/>
    <property type="match status" value="1"/>
</dbReference>
<organism evidence="14 15">
    <name type="scientific">Patellaria atrata CBS 101060</name>
    <dbReference type="NCBI Taxonomy" id="1346257"/>
    <lineage>
        <taxon>Eukaryota</taxon>
        <taxon>Fungi</taxon>
        <taxon>Dikarya</taxon>
        <taxon>Ascomycota</taxon>
        <taxon>Pezizomycotina</taxon>
        <taxon>Dothideomycetes</taxon>
        <taxon>Dothideomycetes incertae sedis</taxon>
        <taxon>Patellariales</taxon>
        <taxon>Patellariaceae</taxon>
        <taxon>Patellaria</taxon>
    </lineage>
</organism>
<reference evidence="14" key="1">
    <citation type="journal article" date="2020" name="Stud. Mycol.">
        <title>101 Dothideomycetes genomes: a test case for predicting lifestyles and emergence of pathogens.</title>
        <authorList>
            <person name="Haridas S."/>
            <person name="Albert R."/>
            <person name="Binder M."/>
            <person name="Bloem J."/>
            <person name="Labutti K."/>
            <person name="Salamov A."/>
            <person name="Andreopoulos B."/>
            <person name="Baker S."/>
            <person name="Barry K."/>
            <person name="Bills G."/>
            <person name="Bluhm B."/>
            <person name="Cannon C."/>
            <person name="Castanera R."/>
            <person name="Culley D."/>
            <person name="Daum C."/>
            <person name="Ezra D."/>
            <person name="Gonzalez J."/>
            <person name="Henrissat B."/>
            <person name="Kuo A."/>
            <person name="Liang C."/>
            <person name="Lipzen A."/>
            <person name="Lutzoni F."/>
            <person name="Magnuson J."/>
            <person name="Mondo S."/>
            <person name="Nolan M."/>
            <person name="Ohm R."/>
            <person name="Pangilinan J."/>
            <person name="Park H.-J."/>
            <person name="Ramirez L."/>
            <person name="Alfaro M."/>
            <person name="Sun H."/>
            <person name="Tritt A."/>
            <person name="Yoshinaga Y."/>
            <person name="Zwiers L.-H."/>
            <person name="Turgeon B."/>
            <person name="Goodwin S."/>
            <person name="Spatafora J."/>
            <person name="Crous P."/>
            <person name="Grigoriev I."/>
        </authorList>
    </citation>
    <scope>NUCLEOTIDE SEQUENCE</scope>
    <source>
        <strain evidence="14">CBS 101060</strain>
    </source>
</reference>
<evidence type="ECO:0000256" key="2">
    <source>
        <dbReference type="ARBA" id="ARBA00004477"/>
    </source>
</evidence>
<keyword evidence="11" id="KW-0444">Lipid biosynthesis</keyword>
<keyword evidence="11" id="KW-0443">Lipid metabolism</keyword>
<keyword evidence="4" id="KW-0808">Transferase</keyword>
<dbReference type="PANTHER" id="PTHR12684">
    <property type="entry name" value="PUTATIVE PHOSPHOTRANSFERASE"/>
    <property type="match status" value="1"/>
</dbReference>
<dbReference type="Pfam" id="PF10261">
    <property type="entry name" value="FIT"/>
    <property type="match status" value="1"/>
</dbReference>
<feature type="region of interest" description="Disordered" evidence="12">
    <location>
        <begin position="89"/>
        <end position="146"/>
    </location>
</feature>
<name>A0A9P4SE70_9PEZI</name>
<feature type="compositionally biased region" description="Low complexity" evidence="12">
    <location>
        <begin position="16"/>
        <end position="28"/>
    </location>
</feature>
<evidence type="ECO:0000256" key="7">
    <source>
        <dbReference type="ARBA" id="ARBA00022989"/>
    </source>
</evidence>
<comment type="subcellular location">
    <subcellularLocation>
        <location evidence="2 11">Endoplasmic reticulum membrane</location>
        <topology evidence="2 11">Multi-pass membrane protein</topology>
    </subcellularLocation>
</comment>
<dbReference type="InterPro" id="IPR042081">
    <property type="entry name" value="RNA_2'-PTrans_C"/>
</dbReference>
<dbReference type="GO" id="GO:0008654">
    <property type="term" value="P:phospholipid biosynthetic process"/>
    <property type="evidence" value="ECO:0007669"/>
    <property type="project" value="UniProtKB-KW"/>
</dbReference>
<evidence type="ECO:0000256" key="12">
    <source>
        <dbReference type="SAM" id="MobiDB-lite"/>
    </source>
</evidence>
<dbReference type="GO" id="GO:0005789">
    <property type="term" value="C:endoplasmic reticulum membrane"/>
    <property type="evidence" value="ECO:0007669"/>
    <property type="project" value="UniProtKB-SubCell"/>
</dbReference>
<dbReference type="SUPFAM" id="SSF56399">
    <property type="entry name" value="ADP-ribosylation"/>
    <property type="match status" value="1"/>
</dbReference>
<feature type="transmembrane region" description="Helical" evidence="13">
    <location>
        <begin position="671"/>
        <end position="688"/>
    </location>
</feature>
<feature type="active site" evidence="11">
    <location>
        <position position="585"/>
    </location>
</feature>
<evidence type="ECO:0000256" key="10">
    <source>
        <dbReference type="ARBA" id="ARBA00047949"/>
    </source>
</evidence>
<feature type="transmembrane region" description="Helical" evidence="13">
    <location>
        <begin position="645"/>
        <end position="665"/>
    </location>
</feature>
<keyword evidence="6 11" id="KW-0256">Endoplasmic reticulum</keyword>
<keyword evidence="11" id="KW-1208">Phospholipid metabolism</keyword>
<feature type="transmembrane region" description="Helical" evidence="13">
    <location>
        <begin position="586"/>
        <end position="605"/>
    </location>
</feature>
<dbReference type="GO" id="GO:0000215">
    <property type="term" value="F:tRNA 2'-phosphotransferase activity"/>
    <property type="evidence" value="ECO:0007669"/>
    <property type="project" value="UniProtKB-EC"/>
</dbReference>
<evidence type="ECO:0000256" key="6">
    <source>
        <dbReference type="ARBA" id="ARBA00022824"/>
    </source>
</evidence>
<evidence type="ECO:0000256" key="13">
    <source>
        <dbReference type="SAM" id="Phobius"/>
    </source>
</evidence>
<dbReference type="GO" id="GO:0010945">
    <property type="term" value="F:coenzyme A diphosphatase activity"/>
    <property type="evidence" value="ECO:0007669"/>
    <property type="project" value="InterPro"/>
</dbReference>
<comment type="catalytic activity">
    <reaction evidence="11">
        <text>an acyl-CoA + H2O = an acyl-4'-phosphopantetheine + adenosine 3',5'-bisphosphate + 2 H(+)</text>
        <dbReference type="Rhea" id="RHEA:50044"/>
        <dbReference type="ChEBI" id="CHEBI:15377"/>
        <dbReference type="ChEBI" id="CHEBI:15378"/>
        <dbReference type="ChEBI" id="CHEBI:58342"/>
        <dbReference type="ChEBI" id="CHEBI:58343"/>
        <dbReference type="ChEBI" id="CHEBI:132023"/>
    </reaction>
</comment>
<evidence type="ECO:0000313" key="15">
    <source>
        <dbReference type="Proteomes" id="UP000799429"/>
    </source>
</evidence>
<comment type="similarity">
    <text evidence="11">Belongs to the FIT family. Fungal FIT2B/SCS3 subfamily.</text>
</comment>
<dbReference type="Pfam" id="PF01885">
    <property type="entry name" value="PTS_2-RNA"/>
    <property type="match status" value="1"/>
</dbReference>
<evidence type="ECO:0000313" key="14">
    <source>
        <dbReference type="EMBL" id="KAF2841126.1"/>
    </source>
</evidence>
<comment type="function">
    <text evidence="11">Fatty acyl-coenzyme A (CoA) diphosphatase that hydrolyzes fatty acyl-CoA to yield acyl-4'-phosphopantetheine and adenosine 3',5'-bisphosphate. Preferentially hydrolyzes unsaturated long-chain acyl-CoA substrates in the endoplasmic reticulum (ER) lumen. This catalytic activity is required for maintaining ER structure and for lipid droplets (LDs) biogenesis, which are lipid storage organelles involved in maintaining lipid and energy homeostasis. May directly bind to diacylglycerol (DAGs) and triacylglycerol, which is also important for LD biogenesis. May support directional budding of nacent LDs from the ER into the cytosol by reducing DAG levels at sites of LD formation. May play a role in the regulation of cell morphology and cytoskeletal organization. Involved in phospholipid biosynthesis.</text>
</comment>
<comment type="catalytic activity">
    <reaction evidence="10">
        <text>2'-phospho-[ligated tRNA] + NAD(+) = mature tRNA + ADP-alpha-D-ribose 1'',2''-cyclic phosphate + nicotinamide</text>
        <dbReference type="Rhea" id="RHEA:23324"/>
        <dbReference type="Rhea" id="RHEA-COMP:11106"/>
        <dbReference type="Rhea" id="RHEA-COMP:11107"/>
        <dbReference type="ChEBI" id="CHEBI:17154"/>
        <dbReference type="ChEBI" id="CHEBI:57540"/>
        <dbReference type="ChEBI" id="CHEBI:76596"/>
        <dbReference type="ChEBI" id="CHEBI:82883"/>
        <dbReference type="ChEBI" id="CHEBI:85027"/>
        <dbReference type="EC" id="2.7.1.160"/>
    </reaction>
</comment>
<keyword evidence="7 11" id="KW-1133">Transmembrane helix</keyword>
<dbReference type="EMBL" id="MU006091">
    <property type="protein sequence ID" value="KAF2841126.1"/>
    <property type="molecule type" value="Genomic_DNA"/>
</dbReference>
<dbReference type="InterPro" id="IPR002745">
    <property type="entry name" value="Ptrans_KptA/Tpt1"/>
</dbReference>
<feature type="transmembrane region" description="Helical" evidence="13">
    <location>
        <begin position="473"/>
        <end position="491"/>
    </location>
</feature>
<feature type="active site" evidence="11">
    <location>
        <position position="665"/>
    </location>
</feature>
<accession>A0A9P4SE70</accession>
<gene>
    <name evidence="11" type="primary">SCS3</name>
    <name evidence="11" type="synonym">FIT2B</name>
    <name evidence="14" type="ORF">M501DRAFT_989683</name>
</gene>
<dbReference type="InterPro" id="IPR019388">
    <property type="entry name" value="FIT"/>
</dbReference>
<proteinExistence type="inferred from homology"/>
<comment type="catalytic activity">
    <reaction evidence="11">
        <text>hexadecanoyl-CoA + H2O = S-hexadecanoyl-4'-phosphopantetheine + adenosine 3',5'-bisphosphate + 2 H(+)</text>
        <dbReference type="Rhea" id="RHEA:50032"/>
        <dbReference type="ChEBI" id="CHEBI:15377"/>
        <dbReference type="ChEBI" id="CHEBI:15378"/>
        <dbReference type="ChEBI" id="CHEBI:57379"/>
        <dbReference type="ChEBI" id="CHEBI:58343"/>
        <dbReference type="ChEBI" id="CHEBI:132018"/>
    </reaction>
</comment>
<evidence type="ECO:0000256" key="4">
    <source>
        <dbReference type="ARBA" id="ARBA00022679"/>
    </source>
</evidence>
<dbReference type="PANTHER" id="PTHR12684:SF2">
    <property type="entry name" value="TRNA 2'-PHOSPHOTRANSFERASE 1"/>
    <property type="match status" value="1"/>
</dbReference>
<dbReference type="InterPro" id="IPR042080">
    <property type="entry name" value="RNA_2'-PTrans_N"/>
</dbReference>
<protein>
    <recommendedName>
        <fullName evidence="11">Acyl-coenzyme A diphosphatase SCS3</fullName>
        <ecNumber evidence="11">3.6.1.-</ecNumber>
    </recommendedName>
    <alternativeName>
        <fullName evidence="11">FIT family protein SCS3</fullName>
    </alternativeName>
</protein>
<evidence type="ECO:0000256" key="11">
    <source>
        <dbReference type="HAMAP-Rule" id="MF_03231"/>
    </source>
</evidence>
<keyword evidence="9 11" id="KW-0472">Membrane</keyword>
<dbReference type="HAMAP" id="MF_03231">
    <property type="entry name" value="SCS3"/>
    <property type="match status" value="1"/>
</dbReference>
<dbReference type="InterPro" id="IPR046400">
    <property type="entry name" value="SCS3"/>
</dbReference>
<dbReference type="OrthoDB" id="5579088at2759"/>
<keyword evidence="11" id="KW-0594">Phospholipid biosynthesis</keyword>
<dbReference type="Proteomes" id="UP000799429">
    <property type="component" value="Unassembled WGS sequence"/>
</dbReference>
<dbReference type="Gene3D" id="3.20.170.30">
    <property type="match status" value="2"/>
</dbReference>
<dbReference type="AlphaFoldDB" id="A0A9P4SE70"/>
<evidence type="ECO:0000256" key="1">
    <source>
        <dbReference type="ARBA" id="ARBA00003343"/>
    </source>
</evidence>
<feature type="transmembrane region" description="Helical" evidence="13">
    <location>
        <begin position="512"/>
        <end position="534"/>
    </location>
</feature>
<comment type="catalytic activity">
    <reaction evidence="11">
        <text>(9Z)-octadecenoyl-CoA + H2O = S-(9Z-octadecenoyl)-4'-phosphopantetheine + adenosine 3',5'-bisphosphate + 2 H(+)</text>
        <dbReference type="Rhea" id="RHEA:65564"/>
        <dbReference type="ChEBI" id="CHEBI:15377"/>
        <dbReference type="ChEBI" id="CHEBI:15378"/>
        <dbReference type="ChEBI" id="CHEBI:57387"/>
        <dbReference type="ChEBI" id="CHEBI:58343"/>
        <dbReference type="ChEBI" id="CHEBI:156553"/>
    </reaction>
</comment>
<dbReference type="GO" id="GO:0140042">
    <property type="term" value="P:lipid droplet formation"/>
    <property type="evidence" value="ECO:0007669"/>
    <property type="project" value="UniProtKB-UniRule"/>
</dbReference>
<dbReference type="EC" id="3.6.1.-" evidence="11"/>
<sequence length="703" mass="77292">MADEPPQPRSDRKGSSRSGRSRNGPLPREVMVSKKLSWLLRHGAEKEGLKLGVGGYVNLADVLNNQSIRSMKVTFAEIRGIVNTNDKQRFSLIPVPGPSSTTQAPPTGASTSDPSSSQDVQNTIVPPTDDAATSAATSLSPESENPSEYLIRANQGHSIAVATQGLLEPITEENLPDICVHGTTYSAWPLIVESGGLKRMTRNHVHFAAGLPKGIIVTASGGSKKENQVGEGEEDKVEPSKDNAPAAVISGMRTTSSILIFVDIRKAMESGLKFWKSENKVILCEGDDNGLIRLEFFERVVERDGTELVKDGVVVGEIKASDRSKLASKHNLAKYRSIYYPLRKESIQCLLVSLPFFYNYRTMSSRRKPPPTSSSASNGIPVTIKSTTTTFPIPPSKPQMMPTMSPLVPTTLESLLLAIYPTTLMIGSLFSTLSPLTRYAPYNPVTQSHPPEFAPSYFATKKNVFNIWFVKKGWFWLTVAFWGFVWTHRNFKRKRGDERDGPFTRKRVQATARYLVGTIFWLFVTQWFFGAPIIDRGFTFTGGQCEILEDPAQKAQISEPRKVVTAAACKLAGGQWRGGHDISGHVFLLVLASAMLWFEVLPVVLHAAGLRESRSIDIGAGIIRNAAAEAESDANQEETGFGTKLALGIAAFMWWMLLMTAAFFHTWFEKLTGLVVAFTAIWVIYFLPRKSTGVRSVLGMPGV</sequence>
<dbReference type="GO" id="GO:0006388">
    <property type="term" value="P:tRNA splicing, via endonucleolytic cleavage and ligation"/>
    <property type="evidence" value="ECO:0007669"/>
    <property type="project" value="TreeGrafter"/>
</dbReference>